<evidence type="ECO:0000313" key="3">
    <source>
        <dbReference type="Proteomes" id="UP000703661"/>
    </source>
</evidence>
<name>A0A9P6MM24_9FUNG</name>
<feature type="region of interest" description="Disordered" evidence="1">
    <location>
        <begin position="18"/>
        <end position="50"/>
    </location>
</feature>
<dbReference type="EMBL" id="JAAAID010002279">
    <property type="protein sequence ID" value="KAG0007597.1"/>
    <property type="molecule type" value="Genomic_DNA"/>
</dbReference>
<dbReference type="AlphaFoldDB" id="A0A9P6MM24"/>
<proteinExistence type="predicted"/>
<dbReference type="Proteomes" id="UP000703661">
    <property type="component" value="Unassembled WGS sequence"/>
</dbReference>
<sequence length="334" mass="36654">MSSLHSFKLSEARRYHPYNTRTIARTRSESLPTVSTLPPTVPSTLTPPKPNRLRITELQFEKARNQLLNQPSSGPVTLAQGISLEVYSKYLSSHEDLPVRTRLMDGNVEAYELPLDPHTNVTGRIISMIGGWDIVGDLCIGTDLEMVVGVDSMLMCDCYVRPWRRPRPPQGQGANSLGTPYPTVVVKVAATQSLNDAHAKVADWFSPRTTIQLCLVIKIWELRQDNTIAMAALLYRRQDPNPLVPVSAISFGTARITGPALQTMQGIIGGPNLVNGVGYGGVPCDAPGIPMYQLNLPAVDIYNGDPQGIPAGNVLGFNLDLWVVQLWAWRSFSL</sequence>
<evidence type="ECO:0000313" key="2">
    <source>
        <dbReference type="EMBL" id="KAG0007597.1"/>
    </source>
</evidence>
<comment type="caution">
    <text evidence="2">The sequence shown here is derived from an EMBL/GenBank/DDBJ whole genome shotgun (WGS) entry which is preliminary data.</text>
</comment>
<evidence type="ECO:0000256" key="1">
    <source>
        <dbReference type="SAM" id="MobiDB-lite"/>
    </source>
</evidence>
<organism evidence="2 3">
    <name type="scientific">Entomortierella chlamydospora</name>
    <dbReference type="NCBI Taxonomy" id="101097"/>
    <lineage>
        <taxon>Eukaryota</taxon>
        <taxon>Fungi</taxon>
        <taxon>Fungi incertae sedis</taxon>
        <taxon>Mucoromycota</taxon>
        <taxon>Mortierellomycotina</taxon>
        <taxon>Mortierellomycetes</taxon>
        <taxon>Mortierellales</taxon>
        <taxon>Mortierellaceae</taxon>
        <taxon>Entomortierella</taxon>
    </lineage>
</organism>
<keyword evidence="3" id="KW-1185">Reference proteome</keyword>
<accession>A0A9P6MM24</accession>
<reference evidence="2" key="1">
    <citation type="journal article" date="2020" name="Fungal Divers.">
        <title>Resolving the Mortierellaceae phylogeny through synthesis of multi-gene phylogenetics and phylogenomics.</title>
        <authorList>
            <person name="Vandepol N."/>
            <person name="Liber J."/>
            <person name="Desiro A."/>
            <person name="Na H."/>
            <person name="Kennedy M."/>
            <person name="Barry K."/>
            <person name="Grigoriev I.V."/>
            <person name="Miller A.N."/>
            <person name="O'Donnell K."/>
            <person name="Stajich J.E."/>
            <person name="Bonito G."/>
        </authorList>
    </citation>
    <scope>NUCLEOTIDE SEQUENCE</scope>
    <source>
        <strain evidence="2">NRRL 2769</strain>
    </source>
</reference>
<protein>
    <recommendedName>
        <fullName evidence="4">Restriction endonuclease domain-containing protein</fullName>
    </recommendedName>
</protein>
<gene>
    <name evidence="2" type="ORF">BGZ80_004469</name>
</gene>
<evidence type="ECO:0008006" key="4">
    <source>
        <dbReference type="Google" id="ProtNLM"/>
    </source>
</evidence>
<feature type="compositionally biased region" description="Pro residues" evidence="1">
    <location>
        <begin position="39"/>
        <end position="50"/>
    </location>
</feature>